<dbReference type="AlphaFoldDB" id="A0A977PYK7"/>
<dbReference type="GO" id="GO:0019878">
    <property type="term" value="P:lysine biosynthetic process via aminoadipic acid"/>
    <property type="evidence" value="ECO:0007669"/>
    <property type="project" value="TreeGrafter"/>
</dbReference>
<feature type="domain" description="4'-phosphopantetheinyl transferase" evidence="3">
    <location>
        <begin position="112"/>
        <end position="191"/>
    </location>
</feature>
<dbReference type="GO" id="GO:0005829">
    <property type="term" value="C:cytosol"/>
    <property type="evidence" value="ECO:0007669"/>
    <property type="project" value="TreeGrafter"/>
</dbReference>
<dbReference type="Proteomes" id="UP001065613">
    <property type="component" value="Chromosome"/>
</dbReference>
<dbReference type="EMBL" id="CP073041">
    <property type="protein sequence ID" value="UXE62590.1"/>
    <property type="molecule type" value="Genomic_DNA"/>
</dbReference>
<protein>
    <submittedName>
        <fullName evidence="5">4'-phosphopantetheinyl transferase superfamily protein</fullName>
    </submittedName>
</protein>
<reference evidence="5" key="1">
    <citation type="submission" date="2021-04" db="EMBL/GenBank/DDBJ databases">
        <title>Genome sequence of Woronichinia naegeliana from Washington state freshwater lake bloom.</title>
        <authorList>
            <person name="Dreher T.W."/>
        </authorList>
    </citation>
    <scope>NUCLEOTIDE SEQUENCE</scope>
    <source>
        <strain evidence="5">WA131</strain>
    </source>
</reference>
<evidence type="ECO:0000313" key="5">
    <source>
        <dbReference type="EMBL" id="UXE62590.1"/>
    </source>
</evidence>
<feature type="domain" description="4'-phosphopantetheinyl transferase N-terminal" evidence="4">
    <location>
        <begin position="19"/>
        <end position="103"/>
    </location>
</feature>
<evidence type="ECO:0000259" key="3">
    <source>
        <dbReference type="Pfam" id="PF01648"/>
    </source>
</evidence>
<dbReference type="GO" id="GO:0008897">
    <property type="term" value="F:holo-[acyl-carrier-protein] synthase activity"/>
    <property type="evidence" value="ECO:0007669"/>
    <property type="project" value="InterPro"/>
</dbReference>
<dbReference type="PANTHER" id="PTHR12215">
    <property type="entry name" value="PHOSPHOPANTETHEINE TRANSFERASE"/>
    <property type="match status" value="1"/>
</dbReference>
<evidence type="ECO:0000259" key="4">
    <source>
        <dbReference type="Pfam" id="PF22624"/>
    </source>
</evidence>
<sequence>MLAVSQVELWWFSLSVDEHTLASLIALLSPTEMARADRFRFDHHRRRYQIAHGALRILLANHLHCSPASIAFDYSERGKPAIADHCQPQGLQFNLSHSEDLGIVGISRDRLIGVDVEYVRDMDNLDSLIKRFFCAEEYHYFQQANSQEQQKIFFQLWTAKEAYLKATGAGLAGGLDQVQLSLSPLKFQSLPGNTEDLKDWGLFSCALLSNYQAAIAVGQPWQRTTHLTPWQLEMKAFQFPIS</sequence>
<dbReference type="Pfam" id="PF01648">
    <property type="entry name" value="ACPS"/>
    <property type="match status" value="1"/>
</dbReference>
<dbReference type="KEGG" id="wna:KA717_07480"/>
<proteinExistence type="inferred from homology"/>
<evidence type="ECO:0000256" key="2">
    <source>
        <dbReference type="ARBA" id="ARBA00022679"/>
    </source>
</evidence>
<keyword evidence="2 5" id="KW-0808">Transferase</keyword>
<dbReference type="PANTHER" id="PTHR12215:SF10">
    <property type="entry name" value="L-AMINOADIPATE-SEMIALDEHYDE DEHYDROGENASE-PHOSPHOPANTETHEINYL TRANSFERASE"/>
    <property type="match status" value="1"/>
</dbReference>
<dbReference type="GO" id="GO:0000287">
    <property type="term" value="F:magnesium ion binding"/>
    <property type="evidence" value="ECO:0007669"/>
    <property type="project" value="InterPro"/>
</dbReference>
<dbReference type="SUPFAM" id="SSF56214">
    <property type="entry name" value="4'-phosphopantetheinyl transferase"/>
    <property type="match status" value="2"/>
</dbReference>
<dbReference type="InterPro" id="IPR037143">
    <property type="entry name" value="4-PPantetheinyl_Trfase_dom_sf"/>
</dbReference>
<dbReference type="Pfam" id="PF22624">
    <property type="entry name" value="AASDHPPT_N"/>
    <property type="match status" value="1"/>
</dbReference>
<dbReference type="Gene3D" id="3.90.470.20">
    <property type="entry name" value="4'-phosphopantetheinyl transferase domain"/>
    <property type="match status" value="2"/>
</dbReference>
<gene>
    <name evidence="5" type="ORF">KA717_07480</name>
</gene>
<name>A0A977PYK7_9CYAN</name>
<dbReference type="InterPro" id="IPR055066">
    <property type="entry name" value="AASDHPPT_N"/>
</dbReference>
<dbReference type="InterPro" id="IPR050559">
    <property type="entry name" value="P-Pant_transferase_sf"/>
</dbReference>
<comment type="similarity">
    <text evidence="1">Belongs to the P-Pant transferase superfamily. Gsp/Sfp/HetI/AcpT family.</text>
</comment>
<dbReference type="InterPro" id="IPR008278">
    <property type="entry name" value="4-PPantetheinyl_Trfase_dom"/>
</dbReference>
<accession>A0A977PYK7</accession>
<evidence type="ECO:0000256" key="1">
    <source>
        <dbReference type="ARBA" id="ARBA00010990"/>
    </source>
</evidence>
<organism evidence="5">
    <name type="scientific">Woronichinia naegeliana WA131</name>
    <dbReference type="NCBI Taxonomy" id="2824559"/>
    <lineage>
        <taxon>Bacteria</taxon>
        <taxon>Bacillati</taxon>
        <taxon>Cyanobacteriota</taxon>
        <taxon>Cyanophyceae</taxon>
        <taxon>Synechococcales</taxon>
        <taxon>Coelosphaeriaceae</taxon>
        <taxon>Woronichinia</taxon>
    </lineage>
</organism>